<dbReference type="EMBL" id="BGPR01064620">
    <property type="protein sequence ID" value="GBO39554.1"/>
    <property type="molecule type" value="Genomic_DNA"/>
</dbReference>
<organism evidence="1 2">
    <name type="scientific">Araneus ventricosus</name>
    <name type="common">Orbweaver spider</name>
    <name type="synonym">Epeira ventricosa</name>
    <dbReference type="NCBI Taxonomy" id="182803"/>
    <lineage>
        <taxon>Eukaryota</taxon>
        <taxon>Metazoa</taxon>
        <taxon>Ecdysozoa</taxon>
        <taxon>Arthropoda</taxon>
        <taxon>Chelicerata</taxon>
        <taxon>Arachnida</taxon>
        <taxon>Araneae</taxon>
        <taxon>Araneomorphae</taxon>
        <taxon>Entelegynae</taxon>
        <taxon>Araneoidea</taxon>
        <taxon>Araneidae</taxon>
        <taxon>Araneus</taxon>
    </lineage>
</organism>
<keyword evidence="2" id="KW-1185">Reference proteome</keyword>
<proteinExistence type="predicted"/>
<sequence>MYDLACNRPHTRRIFGGLGFRTCDQTLPLGHHFFLEETRVAGLCEQISRLFHPGYNGSIYKKTSLNFLKSSEIPTGISSFARLSENRLGGPLKWMDILLNLFQCKKVQGR</sequence>
<evidence type="ECO:0000313" key="2">
    <source>
        <dbReference type="Proteomes" id="UP000499080"/>
    </source>
</evidence>
<gene>
    <name evidence="1" type="ORF">AVEN_172202_1</name>
</gene>
<evidence type="ECO:0000313" key="1">
    <source>
        <dbReference type="EMBL" id="GBO39554.1"/>
    </source>
</evidence>
<reference evidence="1 2" key="1">
    <citation type="journal article" date="2019" name="Sci. Rep.">
        <title>Orb-weaving spider Araneus ventricosus genome elucidates the spidroin gene catalogue.</title>
        <authorList>
            <person name="Kono N."/>
            <person name="Nakamura H."/>
            <person name="Ohtoshi R."/>
            <person name="Moran D.A.P."/>
            <person name="Shinohara A."/>
            <person name="Yoshida Y."/>
            <person name="Fujiwara M."/>
            <person name="Mori M."/>
            <person name="Tomita M."/>
            <person name="Arakawa K."/>
        </authorList>
    </citation>
    <scope>NUCLEOTIDE SEQUENCE [LARGE SCALE GENOMIC DNA]</scope>
</reference>
<dbReference type="AlphaFoldDB" id="A0A4Y2WSF6"/>
<accession>A0A4Y2WSF6</accession>
<dbReference type="Proteomes" id="UP000499080">
    <property type="component" value="Unassembled WGS sequence"/>
</dbReference>
<name>A0A4Y2WSF6_ARAVE</name>
<protein>
    <submittedName>
        <fullName evidence="1">Uncharacterized protein</fullName>
    </submittedName>
</protein>
<comment type="caution">
    <text evidence="1">The sequence shown here is derived from an EMBL/GenBank/DDBJ whole genome shotgun (WGS) entry which is preliminary data.</text>
</comment>